<protein>
    <recommendedName>
        <fullName evidence="2">Outer membrane porin, OprD family</fullName>
    </recommendedName>
</protein>
<reference evidence="1" key="1">
    <citation type="submission" date="2016-10" db="EMBL/GenBank/DDBJ databases">
        <authorList>
            <person name="de Groot N.N."/>
        </authorList>
    </citation>
    <scope>NUCLEOTIDE SEQUENCE</scope>
</reference>
<name>A0A1W1ECJ7_9ZZZZ</name>
<evidence type="ECO:0008006" key="2">
    <source>
        <dbReference type="Google" id="ProtNLM"/>
    </source>
</evidence>
<dbReference type="InterPro" id="IPR023614">
    <property type="entry name" value="Porin_dom_sf"/>
</dbReference>
<gene>
    <name evidence="1" type="ORF">MNB_SV-5-806</name>
</gene>
<evidence type="ECO:0000313" key="1">
    <source>
        <dbReference type="EMBL" id="SFZ97738.1"/>
    </source>
</evidence>
<dbReference type="AlphaFoldDB" id="A0A1W1ECJ7"/>
<organism evidence="1">
    <name type="scientific">hydrothermal vent metagenome</name>
    <dbReference type="NCBI Taxonomy" id="652676"/>
    <lineage>
        <taxon>unclassified sequences</taxon>
        <taxon>metagenomes</taxon>
        <taxon>ecological metagenomes</taxon>
    </lineage>
</organism>
<dbReference type="EMBL" id="FPKX01000018">
    <property type="protein sequence ID" value="SFZ97738.1"/>
    <property type="molecule type" value="Genomic_DNA"/>
</dbReference>
<accession>A0A1W1ECJ7</accession>
<sequence length="408" mass="45320">MKKIILLSAIVSTMVIASEPAKPVVEKAAVPAVESQEYGKFTANLRAQYFTRTFDDKASIGVIGKPDATAFTAGGILKYESAEYAGLRFGVAYYGSHRVGTFFTREEGKATSMLDANGDDLAFIGEAYLEYALGDLNIKVGRQRLATPLANDRDLRMLPTSYEAAVVRYSGISDTNIEAAYISRTSGFTSKYNGFEDDSDKYGLDGIGYVYITNKSIENLALSIQWGKALSDLNSSGGTIDVSDYFYADMNYDIAYGDKSYFKAQTGGNIYNSESNSFMYGAKVGTTVSNIDLALVFNQIKDNNFKTIQAGPMYTDWQQGYGNYEPSTAFGGQVTFKPLSDLSLKFGYVVVNAEEDSTIDDYSEFNFDGKYAFNNYSSLRVRYSFKDQTDISKRESRDDFRIIYYMNF</sequence>
<dbReference type="Gene3D" id="2.40.160.10">
    <property type="entry name" value="Porin"/>
    <property type="match status" value="1"/>
</dbReference>
<proteinExistence type="predicted"/>